<dbReference type="RefSeq" id="XP_040762561.1">
    <property type="nucleotide sequence ID" value="XM_040912814.1"/>
</dbReference>
<dbReference type="AlphaFoldDB" id="A0A165DG59"/>
<reference evidence="1 2" key="1">
    <citation type="journal article" date="2016" name="Mol. Biol. Evol.">
        <title>Comparative Genomics of Early-Diverging Mushroom-Forming Fungi Provides Insights into the Origins of Lignocellulose Decay Capabilities.</title>
        <authorList>
            <person name="Nagy L.G."/>
            <person name="Riley R."/>
            <person name="Tritt A."/>
            <person name="Adam C."/>
            <person name="Daum C."/>
            <person name="Floudas D."/>
            <person name="Sun H."/>
            <person name="Yadav J.S."/>
            <person name="Pangilinan J."/>
            <person name="Larsson K.H."/>
            <person name="Matsuura K."/>
            <person name="Barry K."/>
            <person name="Labutti K."/>
            <person name="Kuo R."/>
            <person name="Ohm R.A."/>
            <person name="Bhattacharya S.S."/>
            <person name="Shirouzu T."/>
            <person name="Yoshinaga Y."/>
            <person name="Martin F.M."/>
            <person name="Grigoriev I.V."/>
            <person name="Hibbett D.S."/>
        </authorList>
    </citation>
    <scope>NUCLEOTIDE SEQUENCE [LARGE SCALE GENOMIC DNA]</scope>
    <source>
        <strain evidence="1 2">93-53</strain>
    </source>
</reference>
<organism evidence="1 2">
    <name type="scientific">Laetiporus sulphureus 93-53</name>
    <dbReference type="NCBI Taxonomy" id="1314785"/>
    <lineage>
        <taxon>Eukaryota</taxon>
        <taxon>Fungi</taxon>
        <taxon>Dikarya</taxon>
        <taxon>Basidiomycota</taxon>
        <taxon>Agaricomycotina</taxon>
        <taxon>Agaricomycetes</taxon>
        <taxon>Polyporales</taxon>
        <taxon>Laetiporus</taxon>
    </lineage>
</organism>
<sequence length="132" mass="15453">MPKNQYRRLFNLSVECRPPRRTDWVIEKRMMSALRTFLPLQLERLELHYKIAGEGVRYRKPSQWSSVPKKYLRAILKAAASLPTLTYLGVRQSASNSQKASGEDVDGPYKQTWWRLEEQDGRRKACLVPTEE</sequence>
<dbReference type="Proteomes" id="UP000076871">
    <property type="component" value="Unassembled WGS sequence"/>
</dbReference>
<dbReference type="EMBL" id="KV427634">
    <property type="protein sequence ID" value="KZT04821.1"/>
    <property type="molecule type" value="Genomic_DNA"/>
</dbReference>
<dbReference type="InParanoid" id="A0A165DG59"/>
<accession>A0A165DG59</accession>
<proteinExistence type="predicted"/>
<protein>
    <submittedName>
        <fullName evidence="1">Uncharacterized protein</fullName>
    </submittedName>
</protein>
<keyword evidence="2" id="KW-1185">Reference proteome</keyword>
<name>A0A165DG59_9APHY</name>
<dbReference type="GeneID" id="63829842"/>
<evidence type="ECO:0000313" key="1">
    <source>
        <dbReference type="EMBL" id="KZT04821.1"/>
    </source>
</evidence>
<evidence type="ECO:0000313" key="2">
    <source>
        <dbReference type="Proteomes" id="UP000076871"/>
    </source>
</evidence>
<gene>
    <name evidence="1" type="ORF">LAESUDRAFT_760839</name>
</gene>